<feature type="domain" description="EGF-like" evidence="5">
    <location>
        <begin position="302"/>
        <end position="340"/>
    </location>
</feature>
<feature type="domain" description="Laminin G" evidence="4">
    <location>
        <begin position="135"/>
        <end position="299"/>
    </location>
</feature>
<keyword evidence="2" id="KW-0245">EGF-like domain</keyword>
<evidence type="ECO:0000313" key="7">
    <source>
        <dbReference type="EMBL" id="CAI6365267.1"/>
    </source>
</evidence>
<keyword evidence="1 2" id="KW-1015">Disulfide bond</keyword>
<dbReference type="InterPro" id="IPR000742">
    <property type="entry name" value="EGF"/>
</dbReference>
<dbReference type="Pfam" id="PF02210">
    <property type="entry name" value="Laminin_G_2"/>
    <property type="match status" value="1"/>
</dbReference>
<evidence type="ECO:0000313" key="8">
    <source>
        <dbReference type="Proteomes" id="UP001160148"/>
    </source>
</evidence>
<dbReference type="AlphaFoldDB" id="A0AAV0XBR4"/>
<comment type="caution">
    <text evidence="7">The sequence shown here is derived from an EMBL/GenBank/DDBJ whole genome shotgun (WGS) entry which is preliminary data.</text>
</comment>
<proteinExistence type="predicted"/>
<dbReference type="PROSITE" id="PS50835">
    <property type="entry name" value="IG_LIKE"/>
    <property type="match status" value="1"/>
</dbReference>
<dbReference type="CDD" id="cd00110">
    <property type="entry name" value="LamG"/>
    <property type="match status" value="2"/>
</dbReference>
<dbReference type="InterPro" id="IPR050372">
    <property type="entry name" value="Neurexin-related_CASP"/>
</dbReference>
<dbReference type="PROSITE" id="PS00022">
    <property type="entry name" value="EGF_1"/>
    <property type="match status" value="1"/>
</dbReference>
<dbReference type="Gene3D" id="2.60.120.200">
    <property type="match status" value="2"/>
</dbReference>
<keyword evidence="8" id="KW-1185">Reference proteome</keyword>
<dbReference type="InterPro" id="IPR003599">
    <property type="entry name" value="Ig_sub"/>
</dbReference>
<dbReference type="Pfam" id="PF13927">
    <property type="entry name" value="Ig_3"/>
    <property type="match status" value="1"/>
</dbReference>
<dbReference type="Proteomes" id="UP001160148">
    <property type="component" value="Unassembled WGS sequence"/>
</dbReference>
<evidence type="ECO:0000259" key="5">
    <source>
        <dbReference type="PROSITE" id="PS50026"/>
    </source>
</evidence>
<feature type="disulfide bond" evidence="3">
    <location>
        <begin position="502"/>
        <end position="529"/>
    </location>
</feature>
<dbReference type="PROSITE" id="PS50025">
    <property type="entry name" value="LAM_G_DOMAIN"/>
    <property type="match status" value="2"/>
</dbReference>
<dbReference type="SMART" id="SM00408">
    <property type="entry name" value="IGc2"/>
    <property type="match status" value="1"/>
</dbReference>
<evidence type="ECO:0000256" key="1">
    <source>
        <dbReference type="ARBA" id="ARBA00023157"/>
    </source>
</evidence>
<dbReference type="Gene3D" id="2.10.25.10">
    <property type="entry name" value="Laminin"/>
    <property type="match status" value="1"/>
</dbReference>
<evidence type="ECO:0000259" key="6">
    <source>
        <dbReference type="PROSITE" id="PS50835"/>
    </source>
</evidence>
<dbReference type="InterPro" id="IPR013320">
    <property type="entry name" value="ConA-like_dom_sf"/>
</dbReference>
<evidence type="ECO:0008006" key="9">
    <source>
        <dbReference type="Google" id="ProtNLM"/>
    </source>
</evidence>
<dbReference type="InterPro" id="IPR036179">
    <property type="entry name" value="Ig-like_dom_sf"/>
</dbReference>
<evidence type="ECO:0000256" key="3">
    <source>
        <dbReference type="PROSITE-ProRule" id="PRU00122"/>
    </source>
</evidence>
<dbReference type="Gene3D" id="2.60.40.10">
    <property type="entry name" value="Immunoglobulins"/>
    <property type="match status" value="1"/>
</dbReference>
<dbReference type="PANTHER" id="PTHR15036">
    <property type="entry name" value="PIKACHURIN-LIKE PROTEIN"/>
    <property type="match status" value="1"/>
</dbReference>
<dbReference type="InterPro" id="IPR001791">
    <property type="entry name" value="Laminin_G"/>
</dbReference>
<comment type="caution">
    <text evidence="2">Lacks conserved residue(s) required for the propagation of feature annotation.</text>
</comment>
<dbReference type="SMART" id="SM00409">
    <property type="entry name" value="IG"/>
    <property type="match status" value="1"/>
</dbReference>
<accession>A0AAV0XBR4</accession>
<reference evidence="7 8" key="1">
    <citation type="submission" date="2023-01" db="EMBL/GenBank/DDBJ databases">
        <authorList>
            <person name="Whitehead M."/>
        </authorList>
    </citation>
    <scope>NUCLEOTIDE SEQUENCE [LARGE SCALE GENOMIC DNA]</scope>
</reference>
<sequence>MENNVENLGSVIKFNDVRSKNTGTYRCTKRDKNNNIVTEDYELTVTPTPSDAASPSVSTNYAPYGKSVVIECNSDLSLPVEYSWAKFGPQMEPIYDRRNLTLYNVTEKSAGLYFCTASNEMVRMDIPTVLVVTGIVPSFHGTDSYLAFPTLLNTYLELNIEVHFKPEMNDGLILYNGQKPGGSGDYFSFGLRDGIPEFRFDVGSGAAIIKATEPVTLNEWHVARLERVKKHGNMYIDERGPYRGVSPGTFQGMDLSQLLYIGGVPDFGSIHKDVGFQTGFIGKCSQRLKTRGVLTGPKCDVEAKLCSTLKPCLNDGICTDIDSSSYRCDCPLGHSGPTCNEKVVLDITANFSGNSYLQLENSLLDRNKREHSISMTFTTDSANGLLYWQGQEPNNDGVVDNYIAISIVNGYVELSHRFQGRSTPAIRATDHHVNNNEPHVILIRGNGAEWSLELDRSTIEYGKERDVDIQQLLESTDLIYIGGVPEVILTTNDNHYKGYEGCIGDVRVQDSGYVNLGQKSLSGKNVASCNRHDVNNIIQRND</sequence>
<dbReference type="SMART" id="SM00181">
    <property type="entry name" value="EGF"/>
    <property type="match status" value="1"/>
</dbReference>
<name>A0AAV0XBR4_9HEMI</name>
<dbReference type="InterPro" id="IPR013783">
    <property type="entry name" value="Ig-like_fold"/>
</dbReference>
<dbReference type="SMART" id="SM00282">
    <property type="entry name" value="LamG"/>
    <property type="match status" value="2"/>
</dbReference>
<feature type="domain" description="Laminin G" evidence="4">
    <location>
        <begin position="346"/>
        <end position="529"/>
    </location>
</feature>
<evidence type="ECO:0000256" key="2">
    <source>
        <dbReference type="PROSITE-ProRule" id="PRU00076"/>
    </source>
</evidence>
<dbReference type="EMBL" id="CARXXK010000004">
    <property type="protein sequence ID" value="CAI6365267.1"/>
    <property type="molecule type" value="Genomic_DNA"/>
</dbReference>
<dbReference type="GO" id="GO:0016020">
    <property type="term" value="C:membrane"/>
    <property type="evidence" value="ECO:0007669"/>
    <property type="project" value="UniProtKB-SubCell"/>
</dbReference>
<dbReference type="PROSITE" id="PS50026">
    <property type="entry name" value="EGF_3"/>
    <property type="match status" value="1"/>
</dbReference>
<dbReference type="SUPFAM" id="SSF49899">
    <property type="entry name" value="Concanavalin A-like lectins/glucanases"/>
    <property type="match status" value="2"/>
</dbReference>
<dbReference type="SUPFAM" id="SSF48726">
    <property type="entry name" value="Immunoglobulin"/>
    <property type="match status" value="1"/>
</dbReference>
<dbReference type="InterPro" id="IPR003598">
    <property type="entry name" value="Ig_sub2"/>
</dbReference>
<organism evidence="7 8">
    <name type="scientific">Macrosiphum euphorbiae</name>
    <name type="common">potato aphid</name>
    <dbReference type="NCBI Taxonomy" id="13131"/>
    <lineage>
        <taxon>Eukaryota</taxon>
        <taxon>Metazoa</taxon>
        <taxon>Ecdysozoa</taxon>
        <taxon>Arthropoda</taxon>
        <taxon>Hexapoda</taxon>
        <taxon>Insecta</taxon>
        <taxon>Pterygota</taxon>
        <taxon>Neoptera</taxon>
        <taxon>Paraneoptera</taxon>
        <taxon>Hemiptera</taxon>
        <taxon>Sternorrhyncha</taxon>
        <taxon>Aphidomorpha</taxon>
        <taxon>Aphidoidea</taxon>
        <taxon>Aphididae</taxon>
        <taxon>Macrosiphini</taxon>
        <taxon>Macrosiphum</taxon>
    </lineage>
</organism>
<dbReference type="Pfam" id="PF00008">
    <property type="entry name" value="EGF"/>
    <property type="match status" value="1"/>
</dbReference>
<evidence type="ECO:0000259" key="4">
    <source>
        <dbReference type="PROSITE" id="PS50025"/>
    </source>
</evidence>
<dbReference type="Pfam" id="PF00054">
    <property type="entry name" value="Laminin_G_1"/>
    <property type="match status" value="1"/>
</dbReference>
<dbReference type="InterPro" id="IPR007110">
    <property type="entry name" value="Ig-like_dom"/>
</dbReference>
<protein>
    <recommendedName>
        <fullName evidence="9">Basement membrane-specific heparan sulfate proteoglycan core protein</fullName>
    </recommendedName>
</protein>
<feature type="domain" description="Ig-like" evidence="6">
    <location>
        <begin position="55"/>
        <end position="133"/>
    </location>
</feature>
<feature type="disulfide bond" evidence="2">
    <location>
        <begin position="330"/>
        <end position="339"/>
    </location>
</feature>
<dbReference type="CDD" id="cd00054">
    <property type="entry name" value="EGF_CA"/>
    <property type="match status" value="1"/>
</dbReference>
<gene>
    <name evidence="7" type="ORF">MEUPH1_LOCUS20003</name>
</gene>
<dbReference type="PANTHER" id="PTHR15036:SF85">
    <property type="entry name" value="SP2353, ISOFORM A"/>
    <property type="match status" value="1"/>
</dbReference>